<organism evidence="1 2">
    <name type="scientific">Mya arenaria</name>
    <name type="common">Soft-shell clam</name>
    <dbReference type="NCBI Taxonomy" id="6604"/>
    <lineage>
        <taxon>Eukaryota</taxon>
        <taxon>Metazoa</taxon>
        <taxon>Spiralia</taxon>
        <taxon>Lophotrochozoa</taxon>
        <taxon>Mollusca</taxon>
        <taxon>Bivalvia</taxon>
        <taxon>Autobranchia</taxon>
        <taxon>Heteroconchia</taxon>
        <taxon>Euheterodonta</taxon>
        <taxon>Imparidentia</taxon>
        <taxon>Neoheterodontei</taxon>
        <taxon>Myida</taxon>
        <taxon>Myoidea</taxon>
        <taxon>Myidae</taxon>
        <taxon>Mya</taxon>
    </lineage>
</organism>
<feature type="non-terminal residue" evidence="1">
    <location>
        <position position="289"/>
    </location>
</feature>
<dbReference type="Proteomes" id="UP001164746">
    <property type="component" value="Chromosome 3"/>
</dbReference>
<sequence length="289" mass="32540">MSFLSETIDLSSLTTESDKEFDEDYIGGIADENWTKTQLKVIDRHKSKGALAEAHLGPVSERSVDKFKRNIGKLKALKNYAPVFGNFMQKYAAVNIGSETIAKAWMRVTETEGKNDDHMSSITGQSRSFQLAERVDRIFQREWQQFFAAARQKLPSQISNREIVICLRDILKFCYKFCIDISKIQREAIQYIVLLVPAPGGAGTDSREVTPVRINQGMELTVKELLVSATSKIFPVVFQTQQPAIALDFSGKTPRHFTNYTEESEDLDFVIWPAVLLSEDGLMISKGTA</sequence>
<gene>
    <name evidence="1" type="ORF">MAR_023508</name>
</gene>
<evidence type="ECO:0000313" key="1">
    <source>
        <dbReference type="EMBL" id="WAQ99135.1"/>
    </source>
</evidence>
<protein>
    <recommendedName>
        <fullName evidence="3">Mitochondria-eating protein C-terminal domain-containing protein</fullName>
    </recommendedName>
</protein>
<dbReference type="EMBL" id="CP111014">
    <property type="protein sequence ID" value="WAQ99135.1"/>
    <property type="molecule type" value="Genomic_DNA"/>
</dbReference>
<keyword evidence="2" id="KW-1185">Reference proteome</keyword>
<reference evidence="1" key="1">
    <citation type="submission" date="2022-11" db="EMBL/GenBank/DDBJ databases">
        <title>Centuries of genome instability and evolution in soft-shell clam transmissible cancer (bioRxiv).</title>
        <authorList>
            <person name="Hart S.F.M."/>
            <person name="Yonemitsu M.A."/>
            <person name="Giersch R.M."/>
            <person name="Beal B.F."/>
            <person name="Arriagada G."/>
            <person name="Davis B.W."/>
            <person name="Ostrander E.A."/>
            <person name="Goff S.P."/>
            <person name="Metzger M.J."/>
        </authorList>
    </citation>
    <scope>NUCLEOTIDE SEQUENCE</scope>
    <source>
        <strain evidence="1">MELC-2E11</strain>
        <tissue evidence="1">Siphon/mantle</tissue>
    </source>
</reference>
<evidence type="ECO:0000313" key="2">
    <source>
        <dbReference type="Proteomes" id="UP001164746"/>
    </source>
</evidence>
<proteinExistence type="predicted"/>
<evidence type="ECO:0008006" key="3">
    <source>
        <dbReference type="Google" id="ProtNLM"/>
    </source>
</evidence>
<name>A0ABY7DR29_MYAAR</name>
<accession>A0ABY7DR29</accession>